<dbReference type="GO" id="GO:0003723">
    <property type="term" value="F:RNA binding"/>
    <property type="evidence" value="ECO:0007669"/>
    <property type="project" value="UniProtKB-KW"/>
</dbReference>
<dbReference type="GO" id="GO:0160138">
    <property type="term" value="F:23S rRNA pseudouridine(2604) synthase activity"/>
    <property type="evidence" value="ECO:0007669"/>
    <property type="project" value="UniProtKB-EC"/>
</dbReference>
<dbReference type="InterPro" id="IPR020103">
    <property type="entry name" value="PsdUridine_synth_cat_dom_sf"/>
</dbReference>
<dbReference type="CDD" id="cd02870">
    <property type="entry name" value="PseudoU_synth_RsuA_like"/>
    <property type="match status" value="1"/>
</dbReference>
<dbReference type="eggNOG" id="COG1187">
    <property type="taxonomic scope" value="Bacteria"/>
</dbReference>
<evidence type="ECO:0000256" key="5">
    <source>
        <dbReference type="ARBA" id="ARBA00036535"/>
    </source>
</evidence>
<dbReference type="NCBIfam" id="TIGR00093">
    <property type="entry name" value="pseudouridine synthase"/>
    <property type="match status" value="1"/>
</dbReference>
<dbReference type="InterPro" id="IPR036986">
    <property type="entry name" value="S4_RNA-bd_sf"/>
</dbReference>
<dbReference type="InterPro" id="IPR000748">
    <property type="entry name" value="PsdUridine_synth_RsuA/RluB/E/F"/>
</dbReference>
<dbReference type="PANTHER" id="PTHR47683">
    <property type="entry name" value="PSEUDOURIDINE SYNTHASE FAMILY PROTEIN-RELATED"/>
    <property type="match status" value="1"/>
</dbReference>
<dbReference type="PROSITE" id="PS50889">
    <property type="entry name" value="S4"/>
    <property type="match status" value="1"/>
</dbReference>
<evidence type="ECO:0000313" key="10">
    <source>
        <dbReference type="EMBL" id="AFC85622.1"/>
    </source>
</evidence>
<keyword evidence="2" id="KW-0698">rRNA processing</keyword>
<evidence type="ECO:0000256" key="4">
    <source>
        <dbReference type="ARBA" id="ARBA00036390"/>
    </source>
</evidence>
<sequence>MSPRPQRSRPLRPSGATRGTSTLPRHGLARVISKSGHCSRSQAEKLVREGRVGLNGRIERDPEAPVVAGRDRVTVDGQVLQALQRVYIAMNKPRGMVTTAADERGRDTVYRLLDGAGLPWLGPVGRLDMASEGLLLFSNDSVWAAGLTAPESHLAKTYHVQIDCIPDAGLLAALAEGVDDGGEWLSARSVELLRHGEKHAWLSIVLDEGRNRHIRRLLAAHDIQVRRLLRVAIGDLALGELGKGQWRHLRPEEVAALNAAGHG</sequence>
<protein>
    <recommendedName>
        <fullName evidence="7">Pseudouridine synthase</fullName>
        <ecNumber evidence="7">5.4.99.-</ecNumber>
    </recommendedName>
</protein>
<dbReference type="SUPFAM" id="SSF55120">
    <property type="entry name" value="Pseudouridine synthase"/>
    <property type="match status" value="1"/>
</dbReference>
<evidence type="ECO:0000256" key="8">
    <source>
        <dbReference type="SAM" id="MobiDB-lite"/>
    </source>
</evidence>
<evidence type="ECO:0000256" key="3">
    <source>
        <dbReference type="ARBA" id="ARBA00023235"/>
    </source>
</evidence>
<dbReference type="SUPFAM" id="SSF55174">
    <property type="entry name" value="Alpha-L RNA-binding motif"/>
    <property type="match status" value="1"/>
</dbReference>
<feature type="compositionally biased region" description="Basic residues" evidence="8">
    <location>
        <begin position="1"/>
        <end position="10"/>
    </location>
</feature>
<dbReference type="PANTHER" id="PTHR47683:SF2">
    <property type="entry name" value="RNA-BINDING S4 DOMAIN-CONTAINING PROTEIN"/>
    <property type="match status" value="1"/>
</dbReference>
<evidence type="ECO:0000256" key="1">
    <source>
        <dbReference type="ARBA" id="ARBA00008348"/>
    </source>
</evidence>
<keyword evidence="3 7" id="KW-0413">Isomerase</keyword>
<keyword evidence="6" id="KW-0694">RNA-binding</keyword>
<dbReference type="Gene3D" id="3.30.70.1560">
    <property type="entry name" value="Alpha-L RNA-binding motif"/>
    <property type="match status" value="1"/>
</dbReference>
<dbReference type="InterPro" id="IPR042092">
    <property type="entry name" value="PsdUridine_s_RsuA/RluB/E/F_cat"/>
</dbReference>
<dbReference type="Pfam" id="PF00849">
    <property type="entry name" value="PseudoU_synth_2"/>
    <property type="match status" value="1"/>
</dbReference>
<evidence type="ECO:0000256" key="6">
    <source>
        <dbReference type="PROSITE-ProRule" id="PRU00182"/>
    </source>
</evidence>
<dbReference type="InterPro" id="IPR020094">
    <property type="entry name" value="TruA/RsuA/RluB/E/F_N"/>
</dbReference>
<keyword evidence="11" id="KW-1185">Reference proteome</keyword>
<dbReference type="RefSeq" id="WP_014402628.1">
    <property type="nucleotide sequence ID" value="NC_017033.1"/>
</dbReference>
<dbReference type="Gene3D" id="3.30.70.580">
    <property type="entry name" value="Pseudouridine synthase I, catalytic domain, N-terminal subdomain"/>
    <property type="match status" value="1"/>
</dbReference>
<proteinExistence type="inferred from homology"/>
<evidence type="ECO:0000256" key="2">
    <source>
        <dbReference type="ARBA" id="ARBA00022552"/>
    </source>
</evidence>
<dbReference type="CDD" id="cd00165">
    <property type="entry name" value="S4"/>
    <property type="match status" value="1"/>
</dbReference>
<gene>
    <name evidence="10" type="ordered locus">Fraau_1163</name>
</gene>
<dbReference type="AlphaFoldDB" id="H8L427"/>
<dbReference type="KEGG" id="fau:Fraau_1163"/>
<dbReference type="InterPro" id="IPR050343">
    <property type="entry name" value="RsuA_PseudoU_synthase"/>
</dbReference>
<comment type="catalytic activity">
    <reaction evidence="4">
        <text>uridine(35) in tRNA(Tyr) = pseudouridine(35) in tRNA(Tyr)</text>
        <dbReference type="Rhea" id="RHEA:60556"/>
        <dbReference type="Rhea" id="RHEA-COMP:15607"/>
        <dbReference type="Rhea" id="RHEA-COMP:15608"/>
        <dbReference type="ChEBI" id="CHEBI:65314"/>
        <dbReference type="ChEBI" id="CHEBI:65315"/>
    </reaction>
</comment>
<evidence type="ECO:0000259" key="9">
    <source>
        <dbReference type="SMART" id="SM00363"/>
    </source>
</evidence>
<reference evidence="10" key="1">
    <citation type="submission" date="2012-02" db="EMBL/GenBank/DDBJ databases">
        <title>The complete genome of Frateuria aurantia DSM 6220.</title>
        <authorList>
            <consortium name="US DOE Joint Genome Institute (JGI-PGF)"/>
            <person name="Lucas S."/>
            <person name="Copeland A."/>
            <person name="Lapidus A."/>
            <person name="Glavina del Rio T."/>
            <person name="Dalin E."/>
            <person name="Tice H."/>
            <person name="Bruce D."/>
            <person name="Goodwin L."/>
            <person name="Pitluck S."/>
            <person name="Peters L."/>
            <person name="Ovchinnikova G."/>
            <person name="Teshima H."/>
            <person name="Kyrpides N."/>
            <person name="Mavromatis K."/>
            <person name="Ivanova N."/>
            <person name="Brettin T."/>
            <person name="Detter J.C."/>
            <person name="Han C."/>
            <person name="Larimer F."/>
            <person name="Land M."/>
            <person name="Hauser L."/>
            <person name="Markowitz V."/>
            <person name="Cheng J.-F."/>
            <person name="Hugenholtz P."/>
            <person name="Woyke T."/>
            <person name="Wu D."/>
            <person name="Brambilla E."/>
            <person name="Klenk H.-P."/>
            <person name="Eisen J.A."/>
        </authorList>
    </citation>
    <scope>NUCLEOTIDE SEQUENCE</scope>
    <source>
        <strain evidence="10">DSM 6220</strain>
    </source>
</reference>
<comment type="catalytic activity">
    <reaction evidence="5">
        <text>uridine(2604) in 23S rRNA = pseudouridine(2604) in 23S rRNA</text>
        <dbReference type="Rhea" id="RHEA:38875"/>
        <dbReference type="Rhea" id="RHEA-COMP:10093"/>
        <dbReference type="Rhea" id="RHEA-COMP:10094"/>
        <dbReference type="ChEBI" id="CHEBI:65314"/>
        <dbReference type="ChEBI" id="CHEBI:65315"/>
        <dbReference type="EC" id="5.4.99.21"/>
    </reaction>
</comment>
<evidence type="ECO:0000313" key="11">
    <source>
        <dbReference type="Proteomes" id="UP000005234"/>
    </source>
</evidence>
<dbReference type="InterPro" id="IPR002942">
    <property type="entry name" value="S4_RNA-bd"/>
</dbReference>
<dbReference type="Gene3D" id="3.10.290.10">
    <property type="entry name" value="RNA-binding S4 domain"/>
    <property type="match status" value="1"/>
</dbReference>
<dbReference type="InterPro" id="IPR006145">
    <property type="entry name" value="PsdUridine_synth_RsuA/RluA"/>
</dbReference>
<accession>H8L427</accession>
<feature type="domain" description="RNA-binding S4" evidence="9">
    <location>
        <begin position="26"/>
        <end position="84"/>
    </location>
</feature>
<dbReference type="InterPro" id="IPR018496">
    <property type="entry name" value="PsdUridine_synth_RsuA/RluB_CS"/>
</dbReference>
<dbReference type="HOGENOM" id="CLU_024979_1_2_6"/>
<feature type="region of interest" description="Disordered" evidence="8">
    <location>
        <begin position="1"/>
        <end position="25"/>
    </location>
</feature>
<dbReference type="STRING" id="767434.Fraau_1163"/>
<dbReference type="GO" id="GO:0000455">
    <property type="term" value="P:enzyme-directed rRNA pseudouridine synthesis"/>
    <property type="evidence" value="ECO:0007669"/>
    <property type="project" value="UniProtKB-ARBA"/>
</dbReference>
<dbReference type="Pfam" id="PF01479">
    <property type="entry name" value="S4"/>
    <property type="match status" value="1"/>
</dbReference>
<dbReference type="PROSITE" id="PS01149">
    <property type="entry name" value="PSI_RSU"/>
    <property type="match status" value="1"/>
</dbReference>
<dbReference type="SMART" id="SM00363">
    <property type="entry name" value="S4"/>
    <property type="match status" value="1"/>
</dbReference>
<dbReference type="Proteomes" id="UP000005234">
    <property type="component" value="Chromosome"/>
</dbReference>
<evidence type="ECO:0000256" key="7">
    <source>
        <dbReference type="RuleBase" id="RU003887"/>
    </source>
</evidence>
<dbReference type="EC" id="5.4.99.-" evidence="7"/>
<name>H8L427_FRAAD</name>
<dbReference type="EMBL" id="CP003350">
    <property type="protein sequence ID" value="AFC85622.1"/>
    <property type="molecule type" value="Genomic_DNA"/>
</dbReference>
<organism evidence="10 11">
    <name type="scientific">Frateuria aurantia (strain ATCC 33424 / DSM 6220 / KCTC 2777 / LMG 1558 / NBRC 3245 / NCIMB 13370)</name>
    <name type="common">Acetobacter aurantius</name>
    <dbReference type="NCBI Taxonomy" id="767434"/>
    <lineage>
        <taxon>Bacteria</taxon>
        <taxon>Pseudomonadati</taxon>
        <taxon>Pseudomonadota</taxon>
        <taxon>Gammaproteobacteria</taxon>
        <taxon>Lysobacterales</taxon>
        <taxon>Rhodanobacteraceae</taxon>
        <taxon>Frateuria</taxon>
    </lineage>
</organism>
<comment type="similarity">
    <text evidence="1 7">Belongs to the pseudouridine synthase RsuA family.</text>
</comment>